<dbReference type="AlphaFoldDB" id="A0A937K0G4"/>
<feature type="transmembrane region" description="Helical" evidence="1">
    <location>
        <begin position="62"/>
        <end position="80"/>
    </location>
</feature>
<evidence type="ECO:0000256" key="1">
    <source>
        <dbReference type="SAM" id="Phobius"/>
    </source>
</evidence>
<organism evidence="2 3">
    <name type="scientific">Fulvivirga sediminis</name>
    <dbReference type="NCBI Taxonomy" id="2803949"/>
    <lineage>
        <taxon>Bacteria</taxon>
        <taxon>Pseudomonadati</taxon>
        <taxon>Bacteroidota</taxon>
        <taxon>Cytophagia</taxon>
        <taxon>Cytophagales</taxon>
        <taxon>Fulvivirgaceae</taxon>
        <taxon>Fulvivirga</taxon>
    </lineage>
</organism>
<feature type="transmembrane region" description="Helical" evidence="1">
    <location>
        <begin position="263"/>
        <end position="281"/>
    </location>
</feature>
<keyword evidence="3" id="KW-1185">Reference proteome</keyword>
<feature type="transmembrane region" description="Helical" evidence="1">
    <location>
        <begin position="92"/>
        <end position="112"/>
    </location>
</feature>
<accession>A0A937K0G4</accession>
<keyword evidence="1" id="KW-0812">Transmembrane</keyword>
<feature type="transmembrane region" description="Helical" evidence="1">
    <location>
        <begin position="40"/>
        <end position="56"/>
    </location>
</feature>
<feature type="transmembrane region" description="Helical" evidence="1">
    <location>
        <begin position="317"/>
        <end position="337"/>
    </location>
</feature>
<feature type="transmembrane region" description="Helical" evidence="1">
    <location>
        <begin position="118"/>
        <end position="136"/>
    </location>
</feature>
<keyword evidence="1" id="KW-0472">Membrane</keyword>
<protein>
    <submittedName>
        <fullName evidence="2">Uncharacterized protein</fullName>
    </submittedName>
</protein>
<comment type="caution">
    <text evidence="2">The sequence shown here is derived from an EMBL/GenBank/DDBJ whole genome shotgun (WGS) entry which is preliminary data.</text>
</comment>
<dbReference type="EMBL" id="JAESIY010000008">
    <property type="protein sequence ID" value="MBL3657624.1"/>
    <property type="molecule type" value="Genomic_DNA"/>
</dbReference>
<keyword evidence="1" id="KW-1133">Transmembrane helix</keyword>
<evidence type="ECO:0000313" key="2">
    <source>
        <dbReference type="EMBL" id="MBL3657624.1"/>
    </source>
</evidence>
<proteinExistence type="predicted"/>
<feature type="transmembrane region" description="Helical" evidence="1">
    <location>
        <begin position="287"/>
        <end position="305"/>
    </location>
</feature>
<feature type="transmembrane region" description="Helical" evidence="1">
    <location>
        <begin position="343"/>
        <end position="363"/>
    </location>
</feature>
<name>A0A937K0G4_9BACT</name>
<evidence type="ECO:0000313" key="3">
    <source>
        <dbReference type="Proteomes" id="UP000659388"/>
    </source>
</evidence>
<sequence>MMVFAVLFHYNGVKYVNDSHRYIEYAESLKNGFYIEAHNIWYFGYVIFIYLINIFAGKSQYLIIVMAQYLLCYFALILLYKSVVLLFKNRLSGLLAGFLFIAQIEIISWSSYLLCESLYISMICFSLWAGISWFQGKRSWRMLLLMLFLFLFTFISKPTGIALLVGIGALLVREFWRRLNNRWIKAICLAASLISLLLLVNLMLSTFTLMRDYQSGEIIFAINTVPYQPSFKYLIVEVPQHLNILSDHYPPLVRLVHFIASNFNYWIKISSIKVFYFILHIRPYWSLWHNLYSLILLLPLYLFCIKALFNKLLPVEVRLFSITYIVIHTLTVGMTTVDWDGRFLMPVLPVIFILSSYQIIVQLQGRCSWLNYQ</sequence>
<feature type="transmembrane region" description="Helical" evidence="1">
    <location>
        <begin position="143"/>
        <end position="171"/>
    </location>
</feature>
<reference evidence="2" key="1">
    <citation type="submission" date="2021-01" db="EMBL/GenBank/DDBJ databases">
        <title>Fulvivirga kasyanovii gen. nov., sp nov., a novel member of the phylum Bacteroidetes isolated from seawater in a mussel farm.</title>
        <authorList>
            <person name="Zhao L.-H."/>
            <person name="Wang Z.-J."/>
        </authorList>
    </citation>
    <scope>NUCLEOTIDE SEQUENCE</scope>
    <source>
        <strain evidence="2">2943</strain>
    </source>
</reference>
<dbReference type="Proteomes" id="UP000659388">
    <property type="component" value="Unassembled WGS sequence"/>
</dbReference>
<feature type="transmembrane region" description="Helical" evidence="1">
    <location>
        <begin position="183"/>
        <end position="204"/>
    </location>
</feature>
<gene>
    <name evidence="2" type="ORF">JL102_15855</name>
</gene>